<evidence type="ECO:0000313" key="4">
    <source>
        <dbReference type="Proteomes" id="UP000093111"/>
    </source>
</evidence>
<evidence type="ECO:0000256" key="1">
    <source>
        <dbReference type="SAM" id="MobiDB-lite"/>
    </source>
</evidence>
<keyword evidence="2" id="KW-1133">Transmembrane helix</keyword>
<keyword evidence="4" id="KW-1185">Reference proteome</keyword>
<name>A0A1C7P420_9HYPH</name>
<comment type="caution">
    <text evidence="3">The sequence shown here is derived from an EMBL/GenBank/DDBJ whole genome shotgun (WGS) entry which is preliminary data.</text>
</comment>
<reference evidence="3 4" key="1">
    <citation type="journal article" date="2016" name="Syst. Appl. Microbiol.">
        <title>Pararhizobium polonicum sp. nov. isolated from tumors on stone fruit rootstocks.</title>
        <authorList>
            <person name="Pulawska J."/>
            <person name="Kuzmanovic N."/>
            <person name="Willems A."/>
            <person name="Pothier J.F."/>
        </authorList>
    </citation>
    <scope>NUCLEOTIDE SEQUENCE [LARGE SCALE GENOMIC DNA]</scope>
    <source>
        <strain evidence="3 4">F5.1</strain>
    </source>
</reference>
<dbReference type="OrthoDB" id="8451851at2"/>
<organism evidence="3 4">
    <name type="scientific">Pararhizobium polonicum</name>
    <dbReference type="NCBI Taxonomy" id="1612624"/>
    <lineage>
        <taxon>Bacteria</taxon>
        <taxon>Pseudomonadati</taxon>
        <taxon>Pseudomonadota</taxon>
        <taxon>Alphaproteobacteria</taxon>
        <taxon>Hyphomicrobiales</taxon>
        <taxon>Rhizobiaceae</taxon>
        <taxon>Rhizobium/Agrobacterium group</taxon>
        <taxon>Pararhizobium</taxon>
    </lineage>
</organism>
<dbReference type="PATRIC" id="fig|1612624.7.peg.1313"/>
<gene>
    <name evidence="3" type="ORF">ADU59_06260</name>
</gene>
<sequence>MSEQGNSASRNGTSRRQDSGGRGDYGVDDRGVPLWSEADAAETSGRNWSIILVFAFVPLMALIVLALCVYALFTHVFGTPQAPETVIESTHQPS</sequence>
<dbReference type="Proteomes" id="UP000093111">
    <property type="component" value="Unassembled WGS sequence"/>
</dbReference>
<feature type="region of interest" description="Disordered" evidence="1">
    <location>
        <begin position="1"/>
        <end position="30"/>
    </location>
</feature>
<feature type="transmembrane region" description="Helical" evidence="2">
    <location>
        <begin position="50"/>
        <end position="73"/>
    </location>
</feature>
<feature type="compositionally biased region" description="Basic and acidic residues" evidence="1">
    <location>
        <begin position="15"/>
        <end position="30"/>
    </location>
</feature>
<accession>A0A1C7P420</accession>
<dbReference type="AlphaFoldDB" id="A0A1C7P420"/>
<dbReference type="RefSeq" id="WP_068952831.1">
    <property type="nucleotide sequence ID" value="NZ_LGLV01000005.1"/>
</dbReference>
<feature type="compositionally biased region" description="Polar residues" evidence="1">
    <location>
        <begin position="1"/>
        <end position="14"/>
    </location>
</feature>
<keyword evidence="2" id="KW-0472">Membrane</keyword>
<proteinExistence type="predicted"/>
<evidence type="ECO:0000256" key="2">
    <source>
        <dbReference type="SAM" id="Phobius"/>
    </source>
</evidence>
<dbReference type="EMBL" id="LGLV01000005">
    <property type="protein sequence ID" value="OBZ95990.1"/>
    <property type="molecule type" value="Genomic_DNA"/>
</dbReference>
<keyword evidence="2" id="KW-0812">Transmembrane</keyword>
<protein>
    <submittedName>
        <fullName evidence="3">Uncharacterized protein</fullName>
    </submittedName>
</protein>
<evidence type="ECO:0000313" key="3">
    <source>
        <dbReference type="EMBL" id="OBZ95990.1"/>
    </source>
</evidence>